<dbReference type="EMBL" id="BOMQ01000060">
    <property type="protein sequence ID" value="GIE51543.1"/>
    <property type="molecule type" value="Genomic_DNA"/>
</dbReference>
<feature type="domain" description="Aminoglycoside phosphotransferase" evidence="1">
    <location>
        <begin position="148"/>
        <end position="211"/>
    </location>
</feature>
<proteinExistence type="predicted"/>
<dbReference type="Pfam" id="PF01636">
    <property type="entry name" value="APH"/>
    <property type="match status" value="1"/>
</dbReference>
<evidence type="ECO:0000313" key="2">
    <source>
        <dbReference type="EMBL" id="GIE51543.1"/>
    </source>
</evidence>
<dbReference type="InterPro" id="IPR011009">
    <property type="entry name" value="Kinase-like_dom_sf"/>
</dbReference>
<protein>
    <recommendedName>
        <fullName evidence="1">Aminoglycoside phosphotransferase domain-containing protein</fullName>
    </recommendedName>
</protein>
<sequence length="259" mass="28192">MTRGWTAVPPVVAQEILRRAGGSKVFPAATGDHAELAVSLSGPRGPIFVKGASSPLGVRSLRYEVQANRNVNRRYAPAVLWDLEAHGWLVAGFEHCDGRPGDLSPGSPDLPLLTAALSELADQPAPDGPWLRPHARLGFDHPELHGDTLVHTDLNPANLIVTANGLRVVDWAFTTQAAPWLELAMLAPWLIGSGHTPLQAEQWLAQHPTWADTDPEVVDLFVTGNAEKWARKSQQSSAAWMRDLASWFAAWSSHRGRNV</sequence>
<keyword evidence="3" id="KW-1185">Reference proteome</keyword>
<reference evidence="2" key="1">
    <citation type="submission" date="2021-01" db="EMBL/GenBank/DDBJ databases">
        <title>Whole genome shotgun sequence of Actinoplanes nipponensis NBRC 14063.</title>
        <authorList>
            <person name="Komaki H."/>
            <person name="Tamura T."/>
        </authorList>
    </citation>
    <scope>NUCLEOTIDE SEQUENCE</scope>
    <source>
        <strain evidence="2">NBRC 14063</strain>
    </source>
</reference>
<dbReference type="InterPro" id="IPR002575">
    <property type="entry name" value="Aminoglycoside_PTrfase"/>
</dbReference>
<dbReference type="RefSeq" id="WP_203772183.1">
    <property type="nucleotide sequence ID" value="NZ_BAAAYJ010000099.1"/>
</dbReference>
<organism evidence="2 3">
    <name type="scientific">Actinoplanes nipponensis</name>
    <dbReference type="NCBI Taxonomy" id="135950"/>
    <lineage>
        <taxon>Bacteria</taxon>
        <taxon>Bacillati</taxon>
        <taxon>Actinomycetota</taxon>
        <taxon>Actinomycetes</taxon>
        <taxon>Micromonosporales</taxon>
        <taxon>Micromonosporaceae</taxon>
        <taxon>Actinoplanes</taxon>
    </lineage>
</organism>
<evidence type="ECO:0000313" key="3">
    <source>
        <dbReference type="Proteomes" id="UP000647172"/>
    </source>
</evidence>
<comment type="caution">
    <text evidence="2">The sequence shown here is derived from an EMBL/GenBank/DDBJ whole genome shotgun (WGS) entry which is preliminary data.</text>
</comment>
<dbReference type="Proteomes" id="UP000647172">
    <property type="component" value="Unassembled WGS sequence"/>
</dbReference>
<evidence type="ECO:0000259" key="1">
    <source>
        <dbReference type="Pfam" id="PF01636"/>
    </source>
</evidence>
<gene>
    <name evidence="2" type="ORF">Ani05nite_50770</name>
</gene>
<name>A0A919MRF2_9ACTN</name>
<dbReference type="SUPFAM" id="SSF56112">
    <property type="entry name" value="Protein kinase-like (PK-like)"/>
    <property type="match status" value="1"/>
</dbReference>
<dbReference type="AlphaFoldDB" id="A0A919MRF2"/>
<accession>A0A919MRF2</accession>
<dbReference type="Gene3D" id="3.90.1200.10">
    <property type="match status" value="1"/>
</dbReference>